<dbReference type="EMBL" id="ML170183">
    <property type="protein sequence ID" value="TDL21045.1"/>
    <property type="molecule type" value="Genomic_DNA"/>
</dbReference>
<proteinExistence type="predicted"/>
<gene>
    <name evidence="2" type="ORF">BD410DRAFT_804479</name>
</gene>
<protein>
    <submittedName>
        <fullName evidence="2">Uncharacterized protein</fullName>
    </submittedName>
</protein>
<reference evidence="2 3" key="1">
    <citation type="submission" date="2018-06" db="EMBL/GenBank/DDBJ databases">
        <title>A transcriptomic atlas of mushroom development highlights an independent origin of complex multicellularity.</title>
        <authorList>
            <consortium name="DOE Joint Genome Institute"/>
            <person name="Krizsan K."/>
            <person name="Almasi E."/>
            <person name="Merenyi Z."/>
            <person name="Sahu N."/>
            <person name="Viragh M."/>
            <person name="Koszo T."/>
            <person name="Mondo S."/>
            <person name="Kiss B."/>
            <person name="Balint B."/>
            <person name="Kues U."/>
            <person name="Barry K."/>
            <person name="Hegedus J.C."/>
            <person name="Henrissat B."/>
            <person name="Johnson J."/>
            <person name="Lipzen A."/>
            <person name="Ohm R."/>
            <person name="Nagy I."/>
            <person name="Pangilinan J."/>
            <person name="Yan J."/>
            <person name="Xiong Y."/>
            <person name="Grigoriev I.V."/>
            <person name="Hibbett D.S."/>
            <person name="Nagy L.G."/>
        </authorList>
    </citation>
    <scope>NUCLEOTIDE SEQUENCE [LARGE SCALE GENOMIC DNA]</scope>
    <source>
        <strain evidence="2 3">SZMC22713</strain>
    </source>
</reference>
<dbReference type="Proteomes" id="UP000294933">
    <property type="component" value="Unassembled WGS sequence"/>
</dbReference>
<accession>A0A4Y7Q0W2</accession>
<name>A0A4Y7Q0W2_9AGAM</name>
<feature type="region of interest" description="Disordered" evidence="1">
    <location>
        <begin position="8"/>
        <end position="56"/>
    </location>
</feature>
<evidence type="ECO:0000313" key="3">
    <source>
        <dbReference type="Proteomes" id="UP000294933"/>
    </source>
</evidence>
<evidence type="ECO:0000313" key="2">
    <source>
        <dbReference type="EMBL" id="TDL21045.1"/>
    </source>
</evidence>
<evidence type="ECO:0000256" key="1">
    <source>
        <dbReference type="SAM" id="MobiDB-lite"/>
    </source>
</evidence>
<sequence>MPVNIKLCSRGGDHKSGGESGSTVASTRGSCGCARPTSNGEGDAGEAEGGIGNADGERHRWDDLELGCLLELRVESLEDDRGVLVIVEAPVLTRARDDFSVSKTSLVEYDSEREDLDLDCGGCKKASRRSWVGGGRHRIWRCGGRDKRESGSRWGGWKRLGGGSWFACDDVGYGVLVVLELIVSAGMGMVDGDVEDRMVEAEVEVPVERGSSLDDTKDELGTAEKVGAVVVVVNKSSHKDPSHSKNSWYRHHQADGSSAWGFASCVEARAYLKSVATTAKDVKEVVVRCGCTVVVKLRTESRWDPTSAPQPETQIARLSEEERRCSTVGFDRVTVLQVGDTSARTTDVFCQTNPPIIDEMTVAFRFLWSPGAL</sequence>
<dbReference type="AlphaFoldDB" id="A0A4Y7Q0W2"/>
<organism evidence="2 3">
    <name type="scientific">Rickenella mellea</name>
    <dbReference type="NCBI Taxonomy" id="50990"/>
    <lineage>
        <taxon>Eukaryota</taxon>
        <taxon>Fungi</taxon>
        <taxon>Dikarya</taxon>
        <taxon>Basidiomycota</taxon>
        <taxon>Agaricomycotina</taxon>
        <taxon>Agaricomycetes</taxon>
        <taxon>Hymenochaetales</taxon>
        <taxon>Rickenellaceae</taxon>
        <taxon>Rickenella</taxon>
    </lineage>
</organism>
<dbReference type="VEuPathDB" id="FungiDB:BD410DRAFT_804479"/>
<keyword evidence="3" id="KW-1185">Reference proteome</keyword>